<proteinExistence type="predicted"/>
<organism evidence="2">
    <name type="scientific">marine sediment metagenome</name>
    <dbReference type="NCBI Taxonomy" id="412755"/>
    <lineage>
        <taxon>unclassified sequences</taxon>
        <taxon>metagenomes</taxon>
        <taxon>ecological metagenomes</taxon>
    </lineage>
</organism>
<protein>
    <submittedName>
        <fullName evidence="2">Uncharacterized protein</fullName>
    </submittedName>
</protein>
<gene>
    <name evidence="2" type="ORF">LCGC14_0580890</name>
</gene>
<dbReference type="AlphaFoldDB" id="A0A0F9RLC7"/>
<name>A0A0F9RLC7_9ZZZZ</name>
<comment type="caution">
    <text evidence="2">The sequence shown here is derived from an EMBL/GenBank/DDBJ whole genome shotgun (WGS) entry which is preliminary data.</text>
</comment>
<accession>A0A0F9RLC7</accession>
<feature type="region of interest" description="Disordered" evidence="1">
    <location>
        <begin position="56"/>
        <end position="78"/>
    </location>
</feature>
<evidence type="ECO:0000313" key="2">
    <source>
        <dbReference type="EMBL" id="KKN55559.1"/>
    </source>
</evidence>
<evidence type="ECO:0000256" key="1">
    <source>
        <dbReference type="SAM" id="MobiDB-lite"/>
    </source>
</evidence>
<reference evidence="2" key="1">
    <citation type="journal article" date="2015" name="Nature">
        <title>Complex archaea that bridge the gap between prokaryotes and eukaryotes.</title>
        <authorList>
            <person name="Spang A."/>
            <person name="Saw J.H."/>
            <person name="Jorgensen S.L."/>
            <person name="Zaremba-Niedzwiedzka K."/>
            <person name="Martijn J."/>
            <person name="Lind A.E."/>
            <person name="van Eijk R."/>
            <person name="Schleper C."/>
            <person name="Guy L."/>
            <person name="Ettema T.J."/>
        </authorList>
    </citation>
    <scope>NUCLEOTIDE SEQUENCE</scope>
</reference>
<feature type="non-terminal residue" evidence="2">
    <location>
        <position position="78"/>
    </location>
</feature>
<sequence>MIEFLAAFASAANYEGIRITLNPHTVIGNDNDGSPWTYDAGFIVRNTGVLALTANGTGTVGDGEDSDEWINGSRPDTV</sequence>
<dbReference type="EMBL" id="LAZR01000879">
    <property type="protein sequence ID" value="KKN55559.1"/>
    <property type="molecule type" value="Genomic_DNA"/>
</dbReference>